<protein>
    <recommendedName>
        <fullName evidence="1">Bacterial bifunctional deaminase-reductase C-terminal domain-containing protein</fullName>
    </recommendedName>
</protein>
<evidence type="ECO:0000259" key="1">
    <source>
        <dbReference type="Pfam" id="PF01872"/>
    </source>
</evidence>
<dbReference type="GO" id="GO:0008703">
    <property type="term" value="F:5-amino-6-(5-phosphoribosylamino)uracil reductase activity"/>
    <property type="evidence" value="ECO:0007669"/>
    <property type="project" value="InterPro"/>
</dbReference>
<dbReference type="AlphaFoldDB" id="A0A8J3G1G7"/>
<dbReference type="Pfam" id="PF01872">
    <property type="entry name" value="RibD_C"/>
    <property type="match status" value="1"/>
</dbReference>
<dbReference type="Gene3D" id="3.40.430.10">
    <property type="entry name" value="Dihydrofolate Reductase, subunit A"/>
    <property type="match status" value="1"/>
</dbReference>
<organism evidence="2 3">
    <name type="scientific">Algimonas arctica</name>
    <dbReference type="NCBI Taxonomy" id="1479486"/>
    <lineage>
        <taxon>Bacteria</taxon>
        <taxon>Pseudomonadati</taxon>
        <taxon>Pseudomonadota</taxon>
        <taxon>Alphaproteobacteria</taxon>
        <taxon>Maricaulales</taxon>
        <taxon>Robiginitomaculaceae</taxon>
        <taxon>Algimonas</taxon>
    </lineage>
</organism>
<dbReference type="EMBL" id="BMZH01000003">
    <property type="protein sequence ID" value="GHA88119.1"/>
    <property type="molecule type" value="Genomic_DNA"/>
</dbReference>
<dbReference type="InterPro" id="IPR002734">
    <property type="entry name" value="RibDG_C"/>
</dbReference>
<dbReference type="Proteomes" id="UP000634004">
    <property type="component" value="Unassembled WGS sequence"/>
</dbReference>
<reference evidence="2" key="2">
    <citation type="submission" date="2020-09" db="EMBL/GenBank/DDBJ databases">
        <authorList>
            <person name="Sun Q."/>
            <person name="Kim S."/>
        </authorList>
    </citation>
    <scope>NUCLEOTIDE SEQUENCE</scope>
    <source>
        <strain evidence="2">KCTC 32513</strain>
    </source>
</reference>
<keyword evidence="3" id="KW-1185">Reference proteome</keyword>
<name>A0A8J3G1G7_9PROT</name>
<gene>
    <name evidence="2" type="ORF">GCM10009069_08840</name>
</gene>
<evidence type="ECO:0000313" key="3">
    <source>
        <dbReference type="Proteomes" id="UP000634004"/>
    </source>
</evidence>
<accession>A0A8J3G1G7</accession>
<dbReference type="InterPro" id="IPR024072">
    <property type="entry name" value="DHFR-like_dom_sf"/>
</dbReference>
<feature type="domain" description="Bacterial bifunctional deaminase-reductase C-terminal" evidence="1">
    <location>
        <begin position="45"/>
        <end position="121"/>
    </location>
</feature>
<dbReference type="GO" id="GO:0009231">
    <property type="term" value="P:riboflavin biosynthetic process"/>
    <property type="evidence" value="ECO:0007669"/>
    <property type="project" value="InterPro"/>
</dbReference>
<dbReference type="SUPFAM" id="SSF53597">
    <property type="entry name" value="Dihydrofolate reductase-like"/>
    <property type="match status" value="1"/>
</dbReference>
<comment type="caution">
    <text evidence="2">The sequence shown here is derived from an EMBL/GenBank/DDBJ whole genome shotgun (WGS) entry which is preliminary data.</text>
</comment>
<proteinExistence type="predicted"/>
<evidence type="ECO:0000313" key="2">
    <source>
        <dbReference type="EMBL" id="GHA88119.1"/>
    </source>
</evidence>
<sequence>MGRATYEFGYSFGMTPGNNPYPHMRTLVLSKTLSLPLNSEVEQIATDAVEYVRELKNEIDTAIYLCGGGALAGSLARAGLIDILILKRIPIILGGGTRLFGDAGVSLPHTQTDFVDYGEGMFLQTFHCGDPRE</sequence>
<reference evidence="2" key="1">
    <citation type="journal article" date="2014" name="Int. J. Syst. Evol. Microbiol.">
        <title>Complete genome sequence of Corynebacterium casei LMG S-19264T (=DSM 44701T), isolated from a smear-ripened cheese.</title>
        <authorList>
            <consortium name="US DOE Joint Genome Institute (JGI-PGF)"/>
            <person name="Walter F."/>
            <person name="Albersmeier A."/>
            <person name="Kalinowski J."/>
            <person name="Ruckert C."/>
        </authorList>
    </citation>
    <scope>NUCLEOTIDE SEQUENCE</scope>
    <source>
        <strain evidence="2">KCTC 32513</strain>
    </source>
</reference>